<reference evidence="2 3" key="1">
    <citation type="submission" date="2010-04" db="EMBL/GenBank/DDBJ databases">
        <authorList>
            <person name="Qin X."/>
            <person name="Bachman B."/>
            <person name="Battles P."/>
            <person name="Bell A."/>
            <person name="Bess C."/>
            <person name="Bickham C."/>
            <person name="Chaboub L."/>
            <person name="Chen D."/>
            <person name="Coyle M."/>
            <person name="Deiros D.R."/>
            <person name="Dinh H."/>
            <person name="Forbes L."/>
            <person name="Fowler G."/>
            <person name="Francisco L."/>
            <person name="Fu Q."/>
            <person name="Gubbala S."/>
            <person name="Hale W."/>
            <person name="Han Y."/>
            <person name="Hemphill L."/>
            <person name="Highlander S.K."/>
            <person name="Hirani K."/>
            <person name="Hogues M."/>
            <person name="Jackson L."/>
            <person name="Jakkamsetti A."/>
            <person name="Javaid M."/>
            <person name="Jiang H."/>
            <person name="Korchina V."/>
            <person name="Kovar C."/>
            <person name="Lara F."/>
            <person name="Lee S."/>
            <person name="Mata R."/>
            <person name="Mathew T."/>
            <person name="Moen C."/>
            <person name="Morales K."/>
            <person name="Munidasa M."/>
            <person name="Nazareth L."/>
            <person name="Ngo R."/>
            <person name="Nguyen L."/>
            <person name="Okwuonu G."/>
            <person name="Ongeri F."/>
            <person name="Patil S."/>
            <person name="Petrosino J."/>
            <person name="Pham C."/>
            <person name="Pham P."/>
            <person name="Pu L.-L."/>
            <person name="Puazo M."/>
            <person name="Raj R."/>
            <person name="Reid J."/>
            <person name="Rouhana J."/>
            <person name="Saada N."/>
            <person name="Shang Y."/>
            <person name="Simmons D."/>
            <person name="Thornton R."/>
            <person name="Warren J."/>
            <person name="Weissenberger G."/>
            <person name="Zhang J."/>
            <person name="Zhang L."/>
            <person name="Zhou C."/>
            <person name="Zhu D."/>
            <person name="Muzny D."/>
            <person name="Worley K."/>
            <person name="Gibbs R."/>
        </authorList>
    </citation>
    <scope>NUCLEOTIDE SEQUENCE [LARGE SCALE GENOMIC DNA]</scope>
    <source>
        <strain evidence="2 3">ATCC 49957</strain>
    </source>
</reference>
<dbReference type="RefSeq" id="WP_007002724.1">
    <property type="nucleotide sequence ID" value="NZ_GG770777.1"/>
</dbReference>
<dbReference type="OrthoDB" id="7949130at2"/>
<evidence type="ECO:0000313" key="2">
    <source>
        <dbReference type="EMBL" id="EFH10090.1"/>
    </source>
</evidence>
<keyword evidence="1" id="KW-0812">Transmembrane</keyword>
<keyword evidence="1" id="KW-0472">Membrane</keyword>
<feature type="transmembrane region" description="Helical" evidence="1">
    <location>
        <begin position="157"/>
        <end position="179"/>
    </location>
</feature>
<dbReference type="InterPro" id="IPR010331">
    <property type="entry name" value="ExoD"/>
</dbReference>
<dbReference type="AlphaFoldDB" id="D5RRI2"/>
<sequence>MMGELRREEGRTAPRRGLSRDLIARAFDSTMRRRRTEPKPPPCDLGGLLDCLEEACAHAETVTGQAVMDQIGQRSFGALILLPAIIVVSPLSGIFGVPSVAALLIIAVAGQLMLGRHDVRIPQRVAQRALPCRRVHQAMRVLRPMARVIDRILRPRLTLLTAGAASRAIAAACILLAMVMPPLEMLPFASSLIAGVVALFGLALLANDGAMAVLGYLGLAGLAGAGLYLLV</sequence>
<accession>D5RRI2</accession>
<evidence type="ECO:0000313" key="3">
    <source>
        <dbReference type="Proteomes" id="UP000005324"/>
    </source>
</evidence>
<name>D5RRI2_9PROT</name>
<dbReference type="HOGENOM" id="CLU_093444_1_0_5"/>
<dbReference type="PANTHER" id="PTHR41795:SF1">
    <property type="entry name" value="EXOPOLYSACCHARIDE SYNTHESIS PROTEIN"/>
    <property type="match status" value="1"/>
</dbReference>
<gene>
    <name evidence="2" type="ORF">HMPREF0731_3694</name>
</gene>
<organism evidence="2 3">
    <name type="scientific">Pseudoroseomonas cervicalis ATCC 49957</name>
    <dbReference type="NCBI Taxonomy" id="525371"/>
    <lineage>
        <taxon>Bacteria</taxon>
        <taxon>Pseudomonadati</taxon>
        <taxon>Pseudomonadota</taxon>
        <taxon>Alphaproteobacteria</taxon>
        <taxon>Acetobacterales</taxon>
        <taxon>Roseomonadaceae</taxon>
        <taxon>Roseomonas</taxon>
    </lineage>
</organism>
<evidence type="ECO:0000256" key="1">
    <source>
        <dbReference type="SAM" id="Phobius"/>
    </source>
</evidence>
<dbReference type="Pfam" id="PF06055">
    <property type="entry name" value="ExoD"/>
    <property type="match status" value="1"/>
</dbReference>
<dbReference type="Proteomes" id="UP000005324">
    <property type="component" value="Unassembled WGS sequence"/>
</dbReference>
<protein>
    <submittedName>
        <fullName evidence="2">Exopolysaccharide synthesis, ExoD</fullName>
    </submittedName>
</protein>
<feature type="transmembrane region" description="Helical" evidence="1">
    <location>
        <begin position="185"/>
        <end position="206"/>
    </location>
</feature>
<keyword evidence="1" id="KW-1133">Transmembrane helix</keyword>
<dbReference type="EMBL" id="ADVL01000703">
    <property type="protein sequence ID" value="EFH10090.1"/>
    <property type="molecule type" value="Genomic_DNA"/>
</dbReference>
<proteinExistence type="predicted"/>
<comment type="caution">
    <text evidence="2">The sequence shown here is derived from an EMBL/GenBank/DDBJ whole genome shotgun (WGS) entry which is preliminary data.</text>
</comment>
<dbReference type="PANTHER" id="PTHR41795">
    <property type="entry name" value="EXOPOLYSACCHARIDE SYNTHESIS PROTEIN"/>
    <property type="match status" value="1"/>
</dbReference>
<feature type="transmembrane region" description="Helical" evidence="1">
    <location>
        <begin position="213"/>
        <end position="230"/>
    </location>
</feature>
<keyword evidence="3" id="KW-1185">Reference proteome</keyword>